<keyword evidence="4" id="KW-1185">Reference proteome</keyword>
<dbReference type="OrthoDB" id="9797352at2"/>
<comment type="similarity">
    <text evidence="1">Belongs to the sulfur carrier protein TusA family.</text>
</comment>
<proteinExistence type="inferred from homology"/>
<sequence>MSEHTLDARNILCPLPVIRTQDAIADLAPGDVLHVSCTDPGAINDIPTWCRINGHEVINIDQDGREIRISVKVGATE</sequence>
<accession>A0A426QJP9</accession>
<dbReference type="InterPro" id="IPR001455">
    <property type="entry name" value="TusA-like"/>
</dbReference>
<feature type="domain" description="UPF0033" evidence="2">
    <location>
        <begin position="4"/>
        <end position="72"/>
    </location>
</feature>
<dbReference type="GO" id="GO:0016740">
    <property type="term" value="F:transferase activity"/>
    <property type="evidence" value="ECO:0007669"/>
    <property type="project" value="UniProtKB-KW"/>
</dbReference>
<evidence type="ECO:0000256" key="1">
    <source>
        <dbReference type="ARBA" id="ARBA00008984"/>
    </source>
</evidence>
<dbReference type="CDD" id="cd00291">
    <property type="entry name" value="SirA_YedF_YeeD"/>
    <property type="match status" value="1"/>
</dbReference>
<organism evidence="3 4">
    <name type="scientific">Thiohalobacter thiocyanaticus</name>
    <dbReference type="NCBI Taxonomy" id="585455"/>
    <lineage>
        <taxon>Bacteria</taxon>
        <taxon>Pseudomonadati</taxon>
        <taxon>Pseudomonadota</taxon>
        <taxon>Gammaproteobacteria</taxon>
        <taxon>Thiohalobacterales</taxon>
        <taxon>Thiohalobacteraceae</taxon>
        <taxon>Thiohalobacter</taxon>
    </lineage>
</organism>
<keyword evidence="3" id="KW-0808">Transferase</keyword>
<dbReference type="Pfam" id="PF01206">
    <property type="entry name" value="TusA"/>
    <property type="match status" value="1"/>
</dbReference>
<evidence type="ECO:0000313" key="3">
    <source>
        <dbReference type="EMBL" id="RRQ21989.1"/>
    </source>
</evidence>
<dbReference type="SUPFAM" id="SSF64307">
    <property type="entry name" value="SirA-like"/>
    <property type="match status" value="1"/>
</dbReference>
<name>A0A426QJP9_9GAMM</name>
<dbReference type="PANTHER" id="PTHR33279:SF6">
    <property type="entry name" value="SULFUR CARRIER PROTEIN YEDF-RELATED"/>
    <property type="match status" value="1"/>
</dbReference>
<dbReference type="InterPro" id="IPR036868">
    <property type="entry name" value="TusA-like_sf"/>
</dbReference>
<dbReference type="PANTHER" id="PTHR33279">
    <property type="entry name" value="SULFUR CARRIER PROTEIN YEDF-RELATED"/>
    <property type="match status" value="1"/>
</dbReference>
<comment type="caution">
    <text evidence="3">The sequence shown here is derived from an EMBL/GenBank/DDBJ whole genome shotgun (WGS) entry which is preliminary data.</text>
</comment>
<gene>
    <name evidence="3" type="ORF">D6C00_08530</name>
</gene>
<dbReference type="Gene3D" id="3.30.110.40">
    <property type="entry name" value="TusA-like domain"/>
    <property type="match status" value="1"/>
</dbReference>
<evidence type="ECO:0000313" key="4">
    <source>
        <dbReference type="Proteomes" id="UP000287798"/>
    </source>
</evidence>
<protein>
    <submittedName>
        <fullName evidence="3">Sulfurtransferase TusA family protein</fullName>
    </submittedName>
</protein>
<evidence type="ECO:0000259" key="2">
    <source>
        <dbReference type="Pfam" id="PF01206"/>
    </source>
</evidence>
<dbReference type="AlphaFoldDB" id="A0A426QJP9"/>
<dbReference type="RefSeq" id="WP_125181331.1">
    <property type="nucleotide sequence ID" value="NZ_QZMU01000001.1"/>
</dbReference>
<reference evidence="3 4" key="1">
    <citation type="journal article" date="2010" name="Int. J. Syst. Evol. Microbiol.">
        <title>Thiohalobacter thiocyanaticus gen. nov., sp. nov., a moderately halophilic, sulfur-oxidizing gammaproteobacterium from hypersaline lakes, that utilizes thiocyanate.</title>
        <authorList>
            <person name="Sorokin D.Y."/>
            <person name="Kovaleva O.L."/>
            <person name="Tourova T.P."/>
            <person name="Muyzer G."/>
        </authorList>
    </citation>
    <scope>NUCLEOTIDE SEQUENCE [LARGE SCALE GENOMIC DNA]</scope>
    <source>
        <strain evidence="3 4">Hrh1</strain>
    </source>
</reference>
<dbReference type="Proteomes" id="UP000287798">
    <property type="component" value="Unassembled WGS sequence"/>
</dbReference>
<dbReference type="EMBL" id="QZMU01000001">
    <property type="protein sequence ID" value="RRQ21989.1"/>
    <property type="molecule type" value="Genomic_DNA"/>
</dbReference>